<dbReference type="SUPFAM" id="SSF55961">
    <property type="entry name" value="Bet v1-like"/>
    <property type="match status" value="1"/>
</dbReference>
<dbReference type="EMBL" id="CP036271">
    <property type="protein sequence ID" value="QDT52499.1"/>
    <property type="molecule type" value="Genomic_DNA"/>
</dbReference>
<sequence length="198" mass="21678">MATETLPPATETVPRKRSKIKTIVFGVLGCLVLFAGVVLAAASTKPAIFRVERSIVVNAPPEKITPHLTDLRKWTSWSPWEKVDPDMKREYSGAESGVGAKYAWDGDDNIGAGKLEVAEVAPEKVRFQLDFLRPMECSNSVEFLMAPEGDGTKLTWVMAGENTFMGKVAQVFIDVEEMCGSQFNEGLRNLKGLAEATP</sequence>
<dbReference type="InterPro" id="IPR023393">
    <property type="entry name" value="START-like_dom_sf"/>
</dbReference>
<keyword evidence="1" id="KW-0812">Transmembrane</keyword>
<gene>
    <name evidence="2" type="ORF">Pan44_05110</name>
</gene>
<evidence type="ECO:0000256" key="1">
    <source>
        <dbReference type="SAM" id="Phobius"/>
    </source>
</evidence>
<evidence type="ECO:0000313" key="2">
    <source>
        <dbReference type="EMBL" id="QDT52499.1"/>
    </source>
</evidence>
<name>A0A517S8Q7_9PLAN</name>
<keyword evidence="3" id="KW-1185">Reference proteome</keyword>
<accession>A0A517S8Q7</accession>
<dbReference type="RefSeq" id="WP_145026901.1">
    <property type="nucleotide sequence ID" value="NZ_CP036271.1"/>
</dbReference>
<dbReference type="KEGG" id="ccos:Pan44_05110"/>
<dbReference type="Gene3D" id="3.30.530.20">
    <property type="match status" value="1"/>
</dbReference>
<feature type="transmembrane region" description="Helical" evidence="1">
    <location>
        <begin position="23"/>
        <end position="42"/>
    </location>
</feature>
<keyword evidence="1" id="KW-1133">Transmembrane helix</keyword>
<dbReference type="OrthoDB" id="9807923at2"/>
<dbReference type="AlphaFoldDB" id="A0A517S8Q7"/>
<dbReference type="InParanoid" id="A0A517S8Q7"/>
<protein>
    <submittedName>
        <fullName evidence="2">Polyketide cyclase / dehydrase and lipid transport</fullName>
    </submittedName>
</protein>
<dbReference type="Proteomes" id="UP000315700">
    <property type="component" value="Chromosome"/>
</dbReference>
<keyword evidence="1" id="KW-0472">Membrane</keyword>
<proteinExistence type="predicted"/>
<dbReference type="CDD" id="cd07818">
    <property type="entry name" value="SRPBCC_1"/>
    <property type="match status" value="1"/>
</dbReference>
<dbReference type="InterPro" id="IPR019587">
    <property type="entry name" value="Polyketide_cyclase/dehydratase"/>
</dbReference>
<dbReference type="Pfam" id="PF10604">
    <property type="entry name" value="Polyketide_cyc2"/>
    <property type="match status" value="1"/>
</dbReference>
<evidence type="ECO:0000313" key="3">
    <source>
        <dbReference type="Proteomes" id="UP000315700"/>
    </source>
</evidence>
<reference evidence="2 3" key="1">
    <citation type="submission" date="2019-02" db="EMBL/GenBank/DDBJ databases">
        <title>Deep-cultivation of Planctomycetes and their phenomic and genomic characterization uncovers novel biology.</title>
        <authorList>
            <person name="Wiegand S."/>
            <person name="Jogler M."/>
            <person name="Boedeker C."/>
            <person name="Pinto D."/>
            <person name="Vollmers J."/>
            <person name="Rivas-Marin E."/>
            <person name="Kohn T."/>
            <person name="Peeters S.H."/>
            <person name="Heuer A."/>
            <person name="Rast P."/>
            <person name="Oberbeckmann S."/>
            <person name="Bunk B."/>
            <person name="Jeske O."/>
            <person name="Meyerdierks A."/>
            <person name="Storesund J.E."/>
            <person name="Kallscheuer N."/>
            <person name="Luecker S."/>
            <person name="Lage O.M."/>
            <person name="Pohl T."/>
            <person name="Merkel B.J."/>
            <person name="Hornburger P."/>
            <person name="Mueller R.-W."/>
            <person name="Bruemmer F."/>
            <person name="Labrenz M."/>
            <person name="Spormann A.M."/>
            <person name="Op den Camp H."/>
            <person name="Overmann J."/>
            <person name="Amann R."/>
            <person name="Jetten M.S.M."/>
            <person name="Mascher T."/>
            <person name="Medema M.H."/>
            <person name="Devos D.P."/>
            <person name="Kaster A.-K."/>
            <person name="Ovreas L."/>
            <person name="Rohde M."/>
            <person name="Galperin M.Y."/>
            <person name="Jogler C."/>
        </authorList>
    </citation>
    <scope>NUCLEOTIDE SEQUENCE [LARGE SCALE GENOMIC DNA]</scope>
    <source>
        <strain evidence="2 3">Pan44</strain>
    </source>
</reference>
<organism evidence="2 3">
    <name type="scientific">Caulifigura coniformis</name>
    <dbReference type="NCBI Taxonomy" id="2527983"/>
    <lineage>
        <taxon>Bacteria</taxon>
        <taxon>Pseudomonadati</taxon>
        <taxon>Planctomycetota</taxon>
        <taxon>Planctomycetia</taxon>
        <taxon>Planctomycetales</taxon>
        <taxon>Planctomycetaceae</taxon>
        <taxon>Caulifigura</taxon>
    </lineage>
</organism>